<organism evidence="6 7">
    <name type="scientific">Sphingomonas ginsenosidivorax</name>
    <dbReference type="NCBI Taxonomy" id="862135"/>
    <lineage>
        <taxon>Bacteria</taxon>
        <taxon>Pseudomonadati</taxon>
        <taxon>Pseudomonadota</taxon>
        <taxon>Alphaproteobacteria</taxon>
        <taxon>Sphingomonadales</taxon>
        <taxon>Sphingomonadaceae</taxon>
        <taxon>Sphingomonas</taxon>
    </lineage>
</organism>
<dbReference type="InterPro" id="IPR005471">
    <property type="entry name" value="Tscrpt_reg_IclR_N"/>
</dbReference>
<dbReference type="GO" id="GO:0003677">
    <property type="term" value="F:DNA binding"/>
    <property type="evidence" value="ECO:0007669"/>
    <property type="project" value="UniProtKB-KW"/>
</dbReference>
<evidence type="ECO:0000256" key="2">
    <source>
        <dbReference type="ARBA" id="ARBA00023125"/>
    </source>
</evidence>
<dbReference type="SUPFAM" id="SSF46785">
    <property type="entry name" value="Winged helix' DNA-binding domain"/>
    <property type="match status" value="1"/>
</dbReference>
<protein>
    <submittedName>
        <fullName evidence="6">IclR family transcriptional regulator</fullName>
    </submittedName>
</protein>
<evidence type="ECO:0000256" key="3">
    <source>
        <dbReference type="ARBA" id="ARBA00023163"/>
    </source>
</evidence>
<proteinExistence type="predicted"/>
<dbReference type="PROSITE" id="PS51078">
    <property type="entry name" value="ICLR_ED"/>
    <property type="match status" value="1"/>
</dbReference>
<dbReference type="InterPro" id="IPR029016">
    <property type="entry name" value="GAF-like_dom_sf"/>
</dbReference>
<comment type="caution">
    <text evidence="6">The sequence shown here is derived from an EMBL/GenBank/DDBJ whole genome shotgun (WGS) entry which is preliminary data.</text>
</comment>
<dbReference type="PROSITE" id="PS51077">
    <property type="entry name" value="HTH_ICLR"/>
    <property type="match status" value="1"/>
</dbReference>
<feature type="domain" description="IclR-ED" evidence="5">
    <location>
        <begin position="77"/>
        <end position="257"/>
    </location>
</feature>
<dbReference type="Pfam" id="PF09339">
    <property type="entry name" value="HTH_IclR"/>
    <property type="match status" value="1"/>
</dbReference>
<dbReference type="SMART" id="SM00346">
    <property type="entry name" value="HTH_ICLR"/>
    <property type="match status" value="1"/>
</dbReference>
<evidence type="ECO:0000256" key="1">
    <source>
        <dbReference type="ARBA" id="ARBA00023015"/>
    </source>
</evidence>
<dbReference type="Pfam" id="PF01614">
    <property type="entry name" value="IclR_C"/>
    <property type="match status" value="1"/>
</dbReference>
<keyword evidence="2" id="KW-0238">DNA-binding</keyword>
<evidence type="ECO:0000313" key="7">
    <source>
        <dbReference type="Proteomes" id="UP000321250"/>
    </source>
</evidence>
<dbReference type="Gene3D" id="3.30.450.40">
    <property type="match status" value="1"/>
</dbReference>
<accession>A0A5C6UBX5</accession>
<dbReference type="InterPro" id="IPR014757">
    <property type="entry name" value="Tscrpt_reg_IclR_C"/>
</dbReference>
<dbReference type="PANTHER" id="PTHR30136">
    <property type="entry name" value="HELIX-TURN-HELIX TRANSCRIPTIONAL REGULATOR, ICLR FAMILY"/>
    <property type="match status" value="1"/>
</dbReference>
<dbReference type="InterPro" id="IPR036390">
    <property type="entry name" value="WH_DNA-bd_sf"/>
</dbReference>
<dbReference type="GO" id="GO:0045892">
    <property type="term" value="P:negative regulation of DNA-templated transcription"/>
    <property type="evidence" value="ECO:0007669"/>
    <property type="project" value="TreeGrafter"/>
</dbReference>
<dbReference type="InterPro" id="IPR050707">
    <property type="entry name" value="HTH_MetabolicPath_Reg"/>
</dbReference>
<evidence type="ECO:0000259" key="4">
    <source>
        <dbReference type="PROSITE" id="PS51077"/>
    </source>
</evidence>
<dbReference type="Gene3D" id="1.10.10.10">
    <property type="entry name" value="Winged helix-like DNA-binding domain superfamily/Winged helix DNA-binding domain"/>
    <property type="match status" value="1"/>
</dbReference>
<evidence type="ECO:0000259" key="5">
    <source>
        <dbReference type="PROSITE" id="PS51078"/>
    </source>
</evidence>
<evidence type="ECO:0000313" key="6">
    <source>
        <dbReference type="EMBL" id="TXC69616.1"/>
    </source>
</evidence>
<dbReference type="AlphaFoldDB" id="A0A5C6UBX5"/>
<keyword evidence="3" id="KW-0804">Transcription</keyword>
<keyword evidence="1" id="KW-0805">Transcription regulation</keyword>
<dbReference type="GO" id="GO:0003700">
    <property type="term" value="F:DNA-binding transcription factor activity"/>
    <property type="evidence" value="ECO:0007669"/>
    <property type="project" value="TreeGrafter"/>
</dbReference>
<reference evidence="6 7" key="1">
    <citation type="journal article" date="2013" name="Antonie Van Leeuwenhoek">
        <title>Sphingomonas ginsenosidivorax sp. nov., with the ability to transform ginsenosides.</title>
        <authorList>
            <person name="Jin X.F."/>
            <person name="Kim J.K."/>
            <person name="Liu Q.M."/>
            <person name="Kang M.S."/>
            <person name="He D."/>
            <person name="Jin F.X."/>
            <person name="Kim S.C."/>
            <person name="Im W.T."/>
        </authorList>
    </citation>
    <scope>NUCLEOTIDE SEQUENCE [LARGE SCALE GENOMIC DNA]</scope>
    <source>
        <strain evidence="6 7">KHI67</strain>
    </source>
</reference>
<dbReference type="Proteomes" id="UP000321250">
    <property type="component" value="Unassembled WGS sequence"/>
</dbReference>
<name>A0A5C6UBX5_9SPHN</name>
<sequence>MADPVAKSRTTYAAPALERGFDILELLATAPAGLTITEIAQQLGRSMSEVFRVTIVMERRGWLRKDAQSDQYSVSYWMLDVAYRATPAQSLATVAAPIMQSLASATNQSCHLVVRAEARGLVIQRNENIGPAGFAMRAGAVIDLVTSCSGHVLLAFSDDTQRDAVLAALPAKSAAACRALAPHLATVRERGYEMSPSARASGVTDISVPIFGFGGAIAAALTVPYLEMIDGSQRTDVDQTRQMLMTAGDAISTALGASPTAGRAE</sequence>
<dbReference type="InterPro" id="IPR036388">
    <property type="entry name" value="WH-like_DNA-bd_sf"/>
</dbReference>
<dbReference type="PANTHER" id="PTHR30136:SF7">
    <property type="entry name" value="HTH-TYPE TRANSCRIPTIONAL REGULATOR KDGR-RELATED"/>
    <property type="match status" value="1"/>
</dbReference>
<dbReference type="EMBL" id="VOQR01000001">
    <property type="protein sequence ID" value="TXC69616.1"/>
    <property type="molecule type" value="Genomic_DNA"/>
</dbReference>
<keyword evidence="7" id="KW-1185">Reference proteome</keyword>
<dbReference type="SUPFAM" id="SSF55781">
    <property type="entry name" value="GAF domain-like"/>
    <property type="match status" value="1"/>
</dbReference>
<gene>
    <name evidence="6" type="ORF">FSB78_00550</name>
</gene>
<feature type="domain" description="HTH iclR-type" evidence="4">
    <location>
        <begin position="14"/>
        <end position="76"/>
    </location>
</feature>
<dbReference type="OrthoDB" id="6057486at2"/>
<dbReference type="RefSeq" id="WP_147079039.1">
    <property type="nucleotide sequence ID" value="NZ_VOQR01000001.1"/>
</dbReference>